<dbReference type="InterPro" id="IPR039682">
    <property type="entry name" value="Sec8/EXOC4"/>
</dbReference>
<feature type="domain" description="Exocyst complex component Sec8 N-terminal" evidence="5">
    <location>
        <begin position="4"/>
        <end position="143"/>
    </location>
</feature>
<dbReference type="PANTHER" id="PTHR14146">
    <property type="entry name" value="EXOCYST COMPLEX COMPONENT 4"/>
    <property type="match status" value="1"/>
</dbReference>
<dbReference type="GO" id="GO:0015031">
    <property type="term" value="P:protein transport"/>
    <property type="evidence" value="ECO:0007669"/>
    <property type="project" value="UniProtKB-KW"/>
</dbReference>
<keyword evidence="1 4" id="KW-0813">Transport</keyword>
<dbReference type="InterPro" id="IPR007191">
    <property type="entry name" value="Sec8_exocyst_N"/>
</dbReference>
<reference evidence="7 8" key="1">
    <citation type="submission" date="2015-05" db="EMBL/GenBank/DDBJ databases">
        <title>Distinctive expansion of gene families associated with plant cell wall degradation and secondary metabolism in the genomes of grapevine trunk pathogens.</title>
        <authorList>
            <person name="Lawrence D.P."/>
            <person name="Travadon R."/>
            <person name="Rolshausen P.E."/>
            <person name="Baumgartner K."/>
        </authorList>
    </citation>
    <scope>NUCLEOTIDE SEQUENCE [LARGE SCALE GENOMIC DNA]</scope>
    <source>
        <strain evidence="7">UCRPC4</strain>
    </source>
</reference>
<comment type="caution">
    <text evidence="7">The sequence shown here is derived from an EMBL/GenBank/DDBJ whole genome shotgun (WGS) entry which is preliminary data.</text>
</comment>
<organism evidence="7 8">
    <name type="scientific">Phaeomoniella chlamydospora</name>
    <name type="common">Phaeoacremonium chlamydosporum</name>
    <dbReference type="NCBI Taxonomy" id="158046"/>
    <lineage>
        <taxon>Eukaryota</taxon>
        <taxon>Fungi</taxon>
        <taxon>Dikarya</taxon>
        <taxon>Ascomycota</taxon>
        <taxon>Pezizomycotina</taxon>
        <taxon>Eurotiomycetes</taxon>
        <taxon>Chaetothyriomycetidae</taxon>
        <taxon>Phaeomoniellales</taxon>
        <taxon>Phaeomoniellaceae</taxon>
        <taxon>Phaeomoniella</taxon>
    </lineage>
</organism>
<gene>
    <name evidence="7" type="ORF">UCRPC4_g04573</name>
</gene>
<evidence type="ECO:0000256" key="1">
    <source>
        <dbReference type="ARBA" id="ARBA00022448"/>
    </source>
</evidence>
<evidence type="ECO:0000259" key="5">
    <source>
        <dbReference type="Pfam" id="PF04048"/>
    </source>
</evidence>
<accession>A0A0G2E9G5</accession>
<evidence type="ECO:0000259" key="6">
    <source>
        <dbReference type="Pfam" id="PF20652"/>
    </source>
</evidence>
<evidence type="ECO:0000256" key="2">
    <source>
        <dbReference type="ARBA" id="ARBA00022483"/>
    </source>
</evidence>
<evidence type="ECO:0000313" key="7">
    <source>
        <dbReference type="EMBL" id="KKY19199.1"/>
    </source>
</evidence>
<dbReference type="GO" id="GO:0000145">
    <property type="term" value="C:exocyst"/>
    <property type="evidence" value="ECO:0007669"/>
    <property type="project" value="UniProtKB-UniRule"/>
</dbReference>
<evidence type="ECO:0000313" key="8">
    <source>
        <dbReference type="Proteomes" id="UP000053317"/>
    </source>
</evidence>
<keyword evidence="8" id="KW-1185">Reference proteome</keyword>
<reference evidence="7 8" key="2">
    <citation type="submission" date="2015-05" db="EMBL/GenBank/DDBJ databases">
        <authorList>
            <person name="Morales-Cruz A."/>
            <person name="Amrine K.C."/>
            <person name="Cantu D."/>
        </authorList>
    </citation>
    <scope>NUCLEOTIDE SEQUENCE [LARGE SCALE GENOMIC DNA]</scope>
    <source>
        <strain evidence="7">UCRPC4</strain>
    </source>
</reference>
<dbReference type="GO" id="GO:0006904">
    <property type="term" value="P:vesicle docking involved in exocytosis"/>
    <property type="evidence" value="ECO:0007669"/>
    <property type="project" value="InterPro"/>
</dbReference>
<protein>
    <recommendedName>
        <fullName evidence="4">Exocyst complex component Sec8</fullName>
    </recommendedName>
</protein>
<dbReference type="PANTHER" id="PTHR14146:SF0">
    <property type="entry name" value="EXOCYST COMPLEX COMPONENT 4"/>
    <property type="match status" value="1"/>
</dbReference>
<dbReference type="Pfam" id="PF04048">
    <property type="entry name" value="Sec8_N"/>
    <property type="match status" value="1"/>
</dbReference>
<evidence type="ECO:0000256" key="4">
    <source>
        <dbReference type="RuleBase" id="RU367079"/>
    </source>
</evidence>
<feature type="domain" description="Exocyst complex component Sec8 middle helical bundle" evidence="6">
    <location>
        <begin position="259"/>
        <end position="511"/>
    </location>
</feature>
<dbReference type="Proteomes" id="UP000053317">
    <property type="component" value="Unassembled WGS sequence"/>
</dbReference>
<dbReference type="GO" id="GO:0090522">
    <property type="term" value="P:vesicle tethering involved in exocytosis"/>
    <property type="evidence" value="ECO:0007669"/>
    <property type="project" value="UniProtKB-UniRule"/>
</dbReference>
<keyword evidence="2 4" id="KW-0268">Exocytosis</keyword>
<dbReference type="EMBL" id="LCWF01000109">
    <property type="protein sequence ID" value="KKY19199.1"/>
    <property type="molecule type" value="Genomic_DNA"/>
</dbReference>
<dbReference type="GO" id="GO:0006893">
    <property type="term" value="P:Golgi to plasma membrane transport"/>
    <property type="evidence" value="ECO:0007669"/>
    <property type="project" value="TreeGrafter"/>
</dbReference>
<keyword evidence="3 4" id="KW-0653">Protein transport</keyword>
<evidence type="ECO:0000256" key="3">
    <source>
        <dbReference type="ARBA" id="ARBA00022927"/>
    </source>
</evidence>
<comment type="function">
    <text evidence="4">Component of the exocyst complex involved in the docking of exocytic vesicles with fusion sites on the plasma membrane.</text>
</comment>
<sequence length="1023" mass="114640">MKGMDEVLRYIQSDWSFMGKDDCIPVQVALQLMDNSSLGLANKEPDFQQTQLDLQGALKNIVNEHHQDFNSSIGTYHKIQNSLQSSQSRVRYLKNALAEAKGGLLTTKPELKGLATSSQAFDDTLQLFGQIESIQAVPEKLEARISEKRFLTAVDVLQDALRTVRRSDLDGIGGISDLRSYFSNQELSLTDILVEELHDHLYLKSPYCQNRWKLHGQDEGLTDKPEFAAAHNNAWERPVYRYLSSLDTSTPLTDDASRNVEADTFYYIHMLLESINKLGHLDTAVARIEQRLPVELFGVVEKTNAEVDAKHPSHLRGDTKKSKAKVSFPTDPKDGRGAVLSDFLWTLYSKFEAIAESHRVAHEVMTGIVAREKLPKPDTYSTGFKELWKLYQSEMRSLLHDYLATDGDMTLRPGKTMVESTNMFGRNQRDKSKRMFKLGEMDKKSASMKEEQDDLDEILKSSVPGLVSKSRVKAGRASTTMKAGQESSAAGHKLLIEPSVFNMTLLLPPSLAFLQHLKDLVPTDADIAMSTLTSFLDDFLINVFHPQLEETISELCAQSMIDIEAFTEDAQWSNYSPRPIFKGTVAFFSLVRSFSKMIDAIPHDQIFTQLVISQIVSYYDRCYGWYKALVTRLSPGSTNQVSLKAAAAYTESEEIRDITLQLLGVSQQKDRAALVDKQISALINATNEKPVESYDIISDPKSVVSLALLHNSMQWLVSSLSRLRHITSSTSDSRSKRHSQSRRWTLISSLNRPQQKRESINQPVYLPMTSESVIAFDTTLQSLRDLGTKTLLTLQIDIRCGIIHMLTKALRGPITLPTISARDSSPPPLSSYYHVLPAPPQSASPTVLDLNNDLISFDTNTSSYFGDRERHFIINGLARLVDRVFVSSACLIQVMNGYGGQRLGLDILVLQQNLRNLDVIASPDPASTDVVHISTETSDDNSAVLYRSAKFFDLFLQGPEKVIEYAQEQKAGGEKLFSYDELKVLVELCFSEGLRSENREDAVRAKKGEGDIGLRLGEIMWDS</sequence>
<dbReference type="InterPro" id="IPR048630">
    <property type="entry name" value="Sec8_M"/>
</dbReference>
<dbReference type="Pfam" id="PF20652">
    <property type="entry name" value="Sec8_C"/>
    <property type="match status" value="1"/>
</dbReference>
<name>A0A0G2E9G5_PHACM</name>
<dbReference type="OrthoDB" id="272977at2759"/>
<comment type="similarity">
    <text evidence="4">Belongs to the SEC8 family.</text>
</comment>
<dbReference type="AlphaFoldDB" id="A0A0G2E9G5"/>
<dbReference type="GO" id="GO:0006612">
    <property type="term" value="P:protein targeting to membrane"/>
    <property type="evidence" value="ECO:0007669"/>
    <property type="project" value="UniProtKB-UniRule"/>
</dbReference>
<proteinExistence type="inferred from homology"/>